<reference evidence="2 3" key="1">
    <citation type="submission" date="2015-09" db="EMBL/GenBank/DDBJ databases">
        <title>Draft Genome Sequence of Pseudoalteromonas lipolytica UCD-48B.</title>
        <authorList>
            <person name="Krusor M."/>
            <person name="Coil D.A."/>
            <person name="Lang J.M."/>
            <person name="Eisen J.A."/>
            <person name="Alexiev A."/>
        </authorList>
    </citation>
    <scope>NUCLEOTIDE SEQUENCE [LARGE SCALE GENOMIC DNA]</scope>
    <source>
        <strain evidence="2 3">UCD-48B</strain>
    </source>
</reference>
<feature type="compositionally biased region" description="Acidic residues" evidence="1">
    <location>
        <begin position="13"/>
        <end position="26"/>
    </location>
</feature>
<organism evidence="2 3">
    <name type="scientific">Pseudoalteromonas lipolytica</name>
    <dbReference type="NCBI Taxonomy" id="570156"/>
    <lineage>
        <taxon>Bacteria</taxon>
        <taxon>Pseudomonadati</taxon>
        <taxon>Pseudomonadota</taxon>
        <taxon>Gammaproteobacteria</taxon>
        <taxon>Alteromonadales</taxon>
        <taxon>Pseudoalteromonadaceae</taxon>
        <taxon>Pseudoalteromonas</taxon>
    </lineage>
</organism>
<gene>
    <name evidence="2" type="ORF">AOG27_15210</name>
</gene>
<comment type="caution">
    <text evidence="2">The sequence shown here is derived from an EMBL/GenBank/DDBJ whole genome shotgun (WGS) entry which is preliminary data.</text>
</comment>
<dbReference type="Proteomes" id="UP000050378">
    <property type="component" value="Unassembled WGS sequence"/>
</dbReference>
<proteinExistence type="predicted"/>
<sequence>MAQSNEPESRSDEEPDNEDVTVAEEMTDEDAQFTAGFLVDSAASFTESLFSVPVTIDNDTRQVIAQKTVPVVIKYAKDAKLPPWVVKYREELELIGVVAMAGLSIYKQIKLAKASEQQEEPEQKQAA</sequence>
<evidence type="ECO:0000256" key="1">
    <source>
        <dbReference type="SAM" id="MobiDB-lite"/>
    </source>
</evidence>
<evidence type="ECO:0000313" key="2">
    <source>
        <dbReference type="EMBL" id="KPM82654.1"/>
    </source>
</evidence>
<evidence type="ECO:0000313" key="3">
    <source>
        <dbReference type="Proteomes" id="UP000050378"/>
    </source>
</evidence>
<dbReference type="STRING" id="570156.AOG27_15210"/>
<dbReference type="PATRIC" id="fig|570156.3.peg.4133"/>
<dbReference type="EMBL" id="LJTC01000010">
    <property type="protein sequence ID" value="KPM82654.1"/>
    <property type="molecule type" value="Genomic_DNA"/>
</dbReference>
<name>A0A0P7D2T6_9GAMM</name>
<protein>
    <submittedName>
        <fullName evidence="2">Uncharacterized protein</fullName>
    </submittedName>
</protein>
<dbReference type="AlphaFoldDB" id="A0A0P7D2T6"/>
<accession>A0A0P7D2T6</accession>
<feature type="region of interest" description="Disordered" evidence="1">
    <location>
        <begin position="1"/>
        <end position="26"/>
    </location>
</feature>